<evidence type="ECO:0000256" key="3">
    <source>
        <dbReference type="ARBA" id="ARBA00022692"/>
    </source>
</evidence>
<feature type="transmembrane region" description="Helical" evidence="6">
    <location>
        <begin position="229"/>
        <end position="251"/>
    </location>
</feature>
<dbReference type="EMBL" id="SUMC01000030">
    <property type="protein sequence ID" value="TKA08528.1"/>
    <property type="molecule type" value="Genomic_DNA"/>
</dbReference>
<dbReference type="PANTHER" id="PTHR35007:SF3">
    <property type="entry name" value="POSSIBLE CONSERVED ALANINE RICH MEMBRANE PROTEIN"/>
    <property type="match status" value="1"/>
</dbReference>
<reference evidence="8 9" key="1">
    <citation type="submission" date="2019-04" db="EMBL/GenBank/DDBJ databases">
        <title>Streptomyces oryziradicis sp. nov., a novel actinomycete isolated from rhizosphere soil of rice (Oryza sativa L.).</title>
        <authorList>
            <person name="Li C."/>
        </authorList>
    </citation>
    <scope>NUCLEOTIDE SEQUENCE [LARGE SCALE GENOMIC DNA]</scope>
    <source>
        <strain evidence="8 9">NEAU-C40</strain>
    </source>
</reference>
<keyword evidence="3 6" id="KW-0812">Transmembrane</keyword>
<evidence type="ECO:0000256" key="5">
    <source>
        <dbReference type="ARBA" id="ARBA00023136"/>
    </source>
</evidence>
<evidence type="ECO:0000259" key="7">
    <source>
        <dbReference type="Pfam" id="PF00482"/>
    </source>
</evidence>
<gene>
    <name evidence="8" type="ORF">FCI23_27885</name>
</gene>
<comment type="subcellular location">
    <subcellularLocation>
        <location evidence="1">Cell membrane</location>
        <topology evidence="1">Multi-pass membrane protein</topology>
    </subcellularLocation>
</comment>
<dbReference type="AlphaFoldDB" id="A0A4U0SI39"/>
<organism evidence="8 9">
    <name type="scientific">Actinacidiphila oryziradicis</name>
    <dbReference type="NCBI Taxonomy" id="2571141"/>
    <lineage>
        <taxon>Bacteria</taxon>
        <taxon>Bacillati</taxon>
        <taxon>Actinomycetota</taxon>
        <taxon>Actinomycetes</taxon>
        <taxon>Kitasatosporales</taxon>
        <taxon>Streptomycetaceae</taxon>
        <taxon>Actinacidiphila</taxon>
    </lineage>
</organism>
<feature type="transmembrane region" description="Helical" evidence="6">
    <location>
        <begin position="6"/>
        <end position="29"/>
    </location>
</feature>
<dbReference type="RefSeq" id="WP_136726699.1">
    <property type="nucleotide sequence ID" value="NZ_SUMC01000030.1"/>
</dbReference>
<feature type="transmembrane region" description="Helical" evidence="6">
    <location>
        <begin position="65"/>
        <end position="96"/>
    </location>
</feature>
<dbReference type="OrthoDB" id="3267562at2"/>
<evidence type="ECO:0000256" key="4">
    <source>
        <dbReference type="ARBA" id="ARBA00022989"/>
    </source>
</evidence>
<dbReference type="InterPro" id="IPR018076">
    <property type="entry name" value="T2SS_GspF_dom"/>
</dbReference>
<accession>A0A4U0SI39</accession>
<evidence type="ECO:0000313" key="9">
    <source>
        <dbReference type="Proteomes" id="UP000305778"/>
    </source>
</evidence>
<protein>
    <submittedName>
        <fullName evidence="8">Type II secretion system F family protein</fullName>
    </submittedName>
</protein>
<dbReference type="Pfam" id="PF00482">
    <property type="entry name" value="T2SSF"/>
    <property type="match status" value="1"/>
</dbReference>
<keyword evidence="5 6" id="KW-0472">Membrane</keyword>
<evidence type="ECO:0000256" key="6">
    <source>
        <dbReference type="SAM" id="Phobius"/>
    </source>
</evidence>
<evidence type="ECO:0000256" key="2">
    <source>
        <dbReference type="ARBA" id="ARBA00022475"/>
    </source>
</evidence>
<name>A0A4U0SI39_9ACTN</name>
<dbReference type="Proteomes" id="UP000305778">
    <property type="component" value="Unassembled WGS sequence"/>
</dbReference>
<dbReference type="GO" id="GO:0005886">
    <property type="term" value="C:plasma membrane"/>
    <property type="evidence" value="ECO:0007669"/>
    <property type="project" value="UniProtKB-SubCell"/>
</dbReference>
<keyword evidence="2" id="KW-1003">Cell membrane</keyword>
<dbReference type="PANTHER" id="PTHR35007">
    <property type="entry name" value="INTEGRAL MEMBRANE PROTEIN-RELATED"/>
    <property type="match status" value="1"/>
</dbReference>
<comment type="caution">
    <text evidence="8">The sequence shown here is derived from an EMBL/GenBank/DDBJ whole genome shotgun (WGS) entry which is preliminary data.</text>
</comment>
<feature type="domain" description="Type II secretion system protein GspF" evidence="7">
    <location>
        <begin position="120"/>
        <end position="238"/>
    </location>
</feature>
<keyword evidence="4 6" id="KW-1133">Transmembrane helix</keyword>
<sequence length="255" mass="26093">MNGEFVHSLGMAVGAGALAVCVVGAVVAVRRERSARRRLRALFGVVRGPSRASALRDRFGAVRGWVPVAGVALGVAVLVGGVAGCLTGAAAAYGIWRRRLLPRPGPDPLREAARQLPLAADLMAACLASGAGPREAADAVGRSLSGPLGEALTRIAAELRLGGDPARCWGRFGPYDLGRCMERACTTGVPPVDEVSRLAASYRTERGRVALARARRAGVLATAPLGLCFLPAFLLVGVAPVVMGLAGTILAGGSN</sequence>
<evidence type="ECO:0000256" key="1">
    <source>
        <dbReference type="ARBA" id="ARBA00004651"/>
    </source>
</evidence>
<evidence type="ECO:0000313" key="8">
    <source>
        <dbReference type="EMBL" id="TKA08528.1"/>
    </source>
</evidence>
<keyword evidence="9" id="KW-1185">Reference proteome</keyword>
<proteinExistence type="predicted"/>